<evidence type="ECO:0000256" key="1">
    <source>
        <dbReference type="ARBA" id="ARBA00004196"/>
    </source>
</evidence>
<comment type="subcellular location">
    <subcellularLocation>
        <location evidence="1">Cell envelope</location>
    </subcellularLocation>
</comment>
<evidence type="ECO:0000259" key="5">
    <source>
        <dbReference type="Pfam" id="PF13407"/>
    </source>
</evidence>
<dbReference type="EMBL" id="JAYWLC010000002">
    <property type="protein sequence ID" value="MER5171022.1"/>
    <property type="molecule type" value="Genomic_DNA"/>
</dbReference>
<accession>A0ABV1SDN7</accession>
<evidence type="ECO:0000256" key="4">
    <source>
        <dbReference type="SAM" id="SignalP"/>
    </source>
</evidence>
<evidence type="ECO:0000256" key="3">
    <source>
        <dbReference type="ARBA" id="ARBA00022729"/>
    </source>
</evidence>
<dbReference type="RefSeq" id="WP_350935124.1">
    <property type="nucleotide sequence ID" value="NZ_JAYWLC010000002.1"/>
</dbReference>
<dbReference type="Pfam" id="PF13407">
    <property type="entry name" value="Peripla_BP_4"/>
    <property type="match status" value="1"/>
</dbReference>
<keyword evidence="3 4" id="KW-0732">Signal</keyword>
<comment type="caution">
    <text evidence="6">The sequence shown here is derived from an EMBL/GenBank/DDBJ whole genome shotgun (WGS) entry which is preliminary data.</text>
</comment>
<reference evidence="6 7" key="1">
    <citation type="submission" date="2024-01" db="EMBL/GenBank/DDBJ databases">
        <authorList>
            <person name="Deng Y."/>
            <person name="Su J."/>
        </authorList>
    </citation>
    <scope>NUCLEOTIDE SEQUENCE [LARGE SCALE GENOMIC DNA]</scope>
    <source>
        <strain evidence="6 7">CPCC 100088</strain>
    </source>
</reference>
<reference evidence="6 7" key="2">
    <citation type="submission" date="2024-06" db="EMBL/GenBank/DDBJ databases">
        <title>Thioclava kandeliae sp. nov. from a rhizosphere soil sample of Kandelia candel in a mangrove.</title>
        <authorList>
            <person name="Mu T."/>
        </authorList>
    </citation>
    <scope>NUCLEOTIDE SEQUENCE [LARGE SCALE GENOMIC DNA]</scope>
    <source>
        <strain evidence="6 7">CPCC 100088</strain>
    </source>
</reference>
<dbReference type="SUPFAM" id="SSF53822">
    <property type="entry name" value="Periplasmic binding protein-like I"/>
    <property type="match status" value="1"/>
</dbReference>
<keyword evidence="7" id="KW-1185">Reference proteome</keyword>
<dbReference type="PANTHER" id="PTHR46847">
    <property type="entry name" value="D-ALLOSE-BINDING PERIPLASMIC PROTEIN-RELATED"/>
    <property type="match status" value="1"/>
</dbReference>
<dbReference type="Proteomes" id="UP001438953">
    <property type="component" value="Unassembled WGS sequence"/>
</dbReference>
<evidence type="ECO:0000256" key="2">
    <source>
        <dbReference type="ARBA" id="ARBA00007639"/>
    </source>
</evidence>
<dbReference type="Gene3D" id="3.40.50.2300">
    <property type="match status" value="2"/>
</dbReference>
<feature type="signal peptide" evidence="4">
    <location>
        <begin position="1"/>
        <end position="20"/>
    </location>
</feature>
<feature type="chain" id="PRO_5046396277" evidence="4">
    <location>
        <begin position="21"/>
        <end position="306"/>
    </location>
</feature>
<name>A0ABV1SDN7_9RHOB</name>
<proteinExistence type="inferred from homology"/>
<dbReference type="InterPro" id="IPR028082">
    <property type="entry name" value="Peripla_BP_I"/>
</dbReference>
<feature type="domain" description="Periplasmic binding protein" evidence="5">
    <location>
        <begin position="23"/>
        <end position="283"/>
    </location>
</feature>
<sequence length="306" mass="32189">MFARLLFPVLLCVASPLAAATYGVTLIDRSQIFIKALEGGFTDAAASMPDTDLEIMDAQNSTETQLEQVQKLIDMKVDALIVNAVSADSGLTISRMAQKARIPLVFVNAKPLNWEVLQGPQVYVGSPETQSGSLEVGYVCDALGNTGTVSILVGDLVSEAARERTKAYYSELATDHCSGVTIQAEAFGNWSVDGGRAIMEKWLAEGPLPDAVVANNDDMALGAIAALDEAGIDHSTILIGGIDGTATARKAMAEGKLDVTVLQNAAEQARGAIVSAQQLLAGETLPPQVWIPFELVKPADASVAMN</sequence>
<dbReference type="InterPro" id="IPR025997">
    <property type="entry name" value="SBP_2_dom"/>
</dbReference>
<evidence type="ECO:0000313" key="6">
    <source>
        <dbReference type="EMBL" id="MER5171022.1"/>
    </source>
</evidence>
<comment type="similarity">
    <text evidence="2">Belongs to the bacterial solute-binding protein 2 family.</text>
</comment>
<gene>
    <name evidence="6" type="ORF">VSX56_04465</name>
</gene>
<protein>
    <submittedName>
        <fullName evidence="6">Substrate-binding domain-containing protein</fullName>
    </submittedName>
</protein>
<dbReference type="PANTHER" id="PTHR46847:SF1">
    <property type="entry name" value="D-ALLOSE-BINDING PERIPLASMIC PROTEIN-RELATED"/>
    <property type="match status" value="1"/>
</dbReference>
<evidence type="ECO:0000313" key="7">
    <source>
        <dbReference type="Proteomes" id="UP001438953"/>
    </source>
</evidence>
<organism evidence="6 7">
    <name type="scientific">Thioclava kandeliae</name>
    <dbReference type="NCBI Taxonomy" id="3070818"/>
    <lineage>
        <taxon>Bacteria</taxon>
        <taxon>Pseudomonadati</taxon>
        <taxon>Pseudomonadota</taxon>
        <taxon>Alphaproteobacteria</taxon>
        <taxon>Rhodobacterales</taxon>
        <taxon>Paracoccaceae</taxon>
        <taxon>Thioclava</taxon>
    </lineage>
</organism>